<organism evidence="3 4">
    <name type="scientific">Marinomonas arenicola</name>
    <dbReference type="NCBI Taxonomy" id="569601"/>
    <lineage>
        <taxon>Bacteria</taxon>
        <taxon>Pseudomonadati</taxon>
        <taxon>Pseudomonadota</taxon>
        <taxon>Gammaproteobacteria</taxon>
        <taxon>Oceanospirillales</taxon>
        <taxon>Oceanospirillaceae</taxon>
        <taxon>Marinomonas</taxon>
    </lineage>
</organism>
<dbReference type="Pfam" id="PF02120">
    <property type="entry name" value="Flg_hook"/>
    <property type="match status" value="1"/>
</dbReference>
<comment type="caution">
    <text evidence="3">The sequence shown here is derived from an EMBL/GenBank/DDBJ whole genome shotgun (WGS) entry which is preliminary data.</text>
</comment>
<sequence>MIPDIKSTNHPALSNKAPSSLTAQTGTISQLQSEIKLIKELSLIRVQGSETLSFQGKPAQLLSVTTSQQQPITLINTGPRIAVDGQQTATLTRAAQNQASLTFSDNKPNGVNSTINNLSVASRMITLTTLAASTNSNGSHLAQVSDGHNQFQIASQTPLQPGEKIRVLLDANNQLQVIPSKLATTPPQIDALKQSLPQQLSAPEMAQLIKQLQAIHNASPASLSPQSQRALAQLIQSLPALEQLTQSPDAMKQAIQTSGQFSESLLKNTNAAALNTDLKMNLTRLENATNDSLSQRSSNFPTEQVANAIERITTNQLRHFSDLNQVNAQTYPLYIELPIKDHQNTSLVQLQIDQEAQDDNAQDHERRWLVKLNFDFEETGRFEARAGIQENKVGILFAAEDAATIAAIKHQMADLKQQLIEKNIEVQRLDAFQTTLSEDKLKSPTQTSLIDVRT</sequence>
<gene>
    <name evidence="3" type="ORF">V6242_14325</name>
</gene>
<feature type="region of interest" description="Disordered" evidence="1">
    <location>
        <begin position="1"/>
        <end position="24"/>
    </location>
</feature>
<keyword evidence="3" id="KW-0966">Cell projection</keyword>
<proteinExistence type="predicted"/>
<dbReference type="RefSeq" id="WP_341567839.1">
    <property type="nucleotide sequence ID" value="NZ_JBAKAR010000013.1"/>
</dbReference>
<evidence type="ECO:0000313" key="4">
    <source>
        <dbReference type="Proteomes" id="UP001379949"/>
    </source>
</evidence>
<keyword evidence="3" id="KW-0969">Cilium</keyword>
<name>A0ABU9G7T5_9GAMM</name>
<keyword evidence="3" id="KW-0282">Flagellum</keyword>
<dbReference type="Proteomes" id="UP001379949">
    <property type="component" value="Unassembled WGS sequence"/>
</dbReference>
<feature type="domain" description="Flagellar hook-length control protein-like C-terminal" evidence="2">
    <location>
        <begin position="359"/>
        <end position="433"/>
    </location>
</feature>
<evidence type="ECO:0000259" key="2">
    <source>
        <dbReference type="Pfam" id="PF02120"/>
    </source>
</evidence>
<dbReference type="InterPro" id="IPR021136">
    <property type="entry name" value="Flagellar_hook_control-like_C"/>
</dbReference>
<evidence type="ECO:0000313" key="3">
    <source>
        <dbReference type="EMBL" id="MEL0614330.1"/>
    </source>
</evidence>
<keyword evidence="4" id="KW-1185">Reference proteome</keyword>
<accession>A0ABU9G7T5</accession>
<evidence type="ECO:0000256" key="1">
    <source>
        <dbReference type="SAM" id="MobiDB-lite"/>
    </source>
</evidence>
<protein>
    <submittedName>
        <fullName evidence="3">Flagellar hook-length control protein FliK</fullName>
    </submittedName>
</protein>
<reference evidence="3 4" key="1">
    <citation type="submission" date="2024-02" db="EMBL/GenBank/DDBJ databases">
        <title>Bacteria isolated from the canopy kelp, Nereocystis luetkeana.</title>
        <authorList>
            <person name="Pfister C.A."/>
            <person name="Younker I.T."/>
            <person name="Light S.H."/>
        </authorList>
    </citation>
    <scope>NUCLEOTIDE SEQUENCE [LARGE SCALE GENOMIC DNA]</scope>
    <source>
        <strain evidence="3 4">TI.4.07</strain>
    </source>
</reference>
<dbReference type="EMBL" id="JBAKAR010000013">
    <property type="protein sequence ID" value="MEL0614330.1"/>
    <property type="molecule type" value="Genomic_DNA"/>
</dbReference>